<name>T1CR82_9ZZZZ</name>
<proteinExistence type="predicted"/>
<protein>
    <submittedName>
        <fullName evidence="2">IS4 family transposase</fullName>
    </submittedName>
</protein>
<reference evidence="2" key="2">
    <citation type="journal article" date="2014" name="ISME J.">
        <title>Microbial stratification in low pH oxic and suboxic macroscopic growths along an acid mine drainage.</title>
        <authorList>
            <person name="Mendez-Garcia C."/>
            <person name="Mesa V."/>
            <person name="Sprenger R.R."/>
            <person name="Richter M."/>
            <person name="Diez M.S."/>
            <person name="Solano J."/>
            <person name="Bargiela R."/>
            <person name="Golyshina O.V."/>
            <person name="Manteca A."/>
            <person name="Ramos J.L."/>
            <person name="Gallego J.R."/>
            <person name="Llorente I."/>
            <person name="Martins Dos Santos V.A."/>
            <person name="Jensen O.N."/>
            <person name="Pelaez A.I."/>
            <person name="Sanchez J."/>
            <person name="Ferrer M."/>
        </authorList>
    </citation>
    <scope>NUCLEOTIDE SEQUENCE</scope>
</reference>
<accession>T1CR82</accession>
<feature type="compositionally biased region" description="Polar residues" evidence="1">
    <location>
        <begin position="105"/>
        <end position="116"/>
    </location>
</feature>
<organism evidence="2">
    <name type="scientific">mine drainage metagenome</name>
    <dbReference type="NCBI Taxonomy" id="410659"/>
    <lineage>
        <taxon>unclassified sequences</taxon>
        <taxon>metagenomes</taxon>
        <taxon>ecological metagenomes</taxon>
    </lineage>
</organism>
<feature type="non-terminal residue" evidence="2">
    <location>
        <position position="1"/>
    </location>
</feature>
<gene>
    <name evidence="2" type="ORF">B1A_05706</name>
</gene>
<feature type="region of interest" description="Disordered" evidence="1">
    <location>
        <begin position="129"/>
        <end position="154"/>
    </location>
</feature>
<dbReference type="AlphaFoldDB" id="T1CR82"/>
<reference evidence="2" key="1">
    <citation type="submission" date="2013-08" db="EMBL/GenBank/DDBJ databases">
        <authorList>
            <person name="Mendez C."/>
            <person name="Richter M."/>
            <person name="Ferrer M."/>
            <person name="Sanchez J."/>
        </authorList>
    </citation>
    <scope>NUCLEOTIDE SEQUENCE</scope>
</reference>
<comment type="caution">
    <text evidence="2">The sequence shown here is derived from an EMBL/GenBank/DDBJ whole genome shotgun (WGS) entry which is preliminary data.</text>
</comment>
<sequence length="154" mass="16655">RLERQAQRLKAADFCNVLTGTELLEKTDALLPEQRERHYRPTVALAMFLKQALSDRSCQRAISGWIAQCVLEGLKPPSARTGGYLPGAPTSPPAPDGASERRLSTPESRGSSSPPTTALVHELATHFLGLKGNPETGRPTARGNLSSARIWTGR</sequence>
<evidence type="ECO:0000256" key="1">
    <source>
        <dbReference type="SAM" id="MobiDB-lite"/>
    </source>
</evidence>
<dbReference type="EMBL" id="AUZX01004164">
    <property type="protein sequence ID" value="EQD71620.1"/>
    <property type="molecule type" value="Genomic_DNA"/>
</dbReference>
<feature type="region of interest" description="Disordered" evidence="1">
    <location>
        <begin position="78"/>
        <end position="117"/>
    </location>
</feature>
<feature type="compositionally biased region" description="Polar residues" evidence="1">
    <location>
        <begin position="143"/>
        <end position="154"/>
    </location>
</feature>
<evidence type="ECO:0000313" key="2">
    <source>
        <dbReference type="EMBL" id="EQD71620.1"/>
    </source>
</evidence>